<dbReference type="PANTHER" id="PTHR46510:SF1">
    <property type="entry name" value="BROMODOMAIN ADJACENT TO ZINC FINGER DOMAIN PROTEIN 1A"/>
    <property type="match status" value="1"/>
</dbReference>
<feature type="domain" description="CW-type" evidence="8">
    <location>
        <begin position="348"/>
        <end position="410"/>
    </location>
</feature>
<dbReference type="InterPro" id="IPR011124">
    <property type="entry name" value="Znf_CW"/>
</dbReference>
<evidence type="ECO:0000256" key="4">
    <source>
        <dbReference type="ARBA" id="ARBA00023242"/>
    </source>
</evidence>
<dbReference type="InterPro" id="IPR001965">
    <property type="entry name" value="Znf_PHD"/>
</dbReference>
<evidence type="ECO:0000256" key="3">
    <source>
        <dbReference type="ARBA" id="ARBA00022833"/>
    </source>
</evidence>
<feature type="region of interest" description="Disordered" evidence="6">
    <location>
        <begin position="430"/>
        <end position="455"/>
    </location>
</feature>
<evidence type="ECO:0000256" key="6">
    <source>
        <dbReference type="SAM" id="MobiDB-lite"/>
    </source>
</evidence>
<dbReference type="SMART" id="SM00249">
    <property type="entry name" value="PHD"/>
    <property type="match status" value="1"/>
</dbReference>
<keyword evidence="1" id="KW-0479">Metal-binding</keyword>
<reference evidence="9" key="1">
    <citation type="journal article" date="2016" name="Nat. Genet.">
        <title>A high-quality carrot genome assembly provides new insights into carotenoid accumulation and asterid genome evolution.</title>
        <authorList>
            <person name="Iorizzo M."/>
            <person name="Ellison S."/>
            <person name="Senalik D."/>
            <person name="Zeng P."/>
            <person name="Satapoomin P."/>
            <person name="Huang J."/>
            <person name="Bowman M."/>
            <person name="Iovene M."/>
            <person name="Sanseverino W."/>
            <person name="Cavagnaro P."/>
            <person name="Yildiz M."/>
            <person name="Macko-Podgorni A."/>
            <person name="Moranska E."/>
            <person name="Grzebelus E."/>
            <person name="Grzebelus D."/>
            <person name="Ashrafi H."/>
            <person name="Zheng Z."/>
            <person name="Cheng S."/>
            <person name="Spooner D."/>
            <person name="Van Deynze A."/>
            <person name="Simon P."/>
        </authorList>
    </citation>
    <scope>NUCLEOTIDE SEQUENCE</scope>
    <source>
        <tissue evidence="9">Leaf</tissue>
    </source>
</reference>
<dbReference type="InterPro" id="IPR013083">
    <property type="entry name" value="Znf_RING/FYVE/PHD"/>
</dbReference>
<keyword evidence="10" id="KW-1185">Reference proteome</keyword>
<name>A0AAF0XH42_DAUCS</name>
<sequence>MSETSLITFVYKRRKLRDGSSYYFPDQSSEKEKPGRSFFAEISCEVPSVSGIEHKTSMLEEETEADRAPVVLSMECSREPLLSKSTAEGQCSQAEELGSIENPKSDKLKNVEACHVNDRCSSSQLKTDLCATMSEPKVADTGECSSSDALVMDGLQDTISEKDVIASMCKVLGIDKAVWPNKSRASSKGLDINSTCICSLSCKVCDQSEMTLKMVICDQCEEASHLSCCNPPIKKIPRNQWFCHSCLKKRYKALKEISRESHKRKTDMSRYRNGTSRSALGPIARMLKDNEPYTTSVRVGPEFQAEVPDCCGPVAKEIDNIGNISQQLENYPSVGGSSQEGNLGKNRHISICNWLQCRQVKDGEDVAGTVCGKWRRAPLFEPQTDNWECFDSFLWDPTHADCAVPQELDTEQVMKDLKYIEMLRPRLAAKKHKVDRTKSSNRRGPMKGVRHAGAL</sequence>
<gene>
    <name evidence="9" type="ORF">DCAR_0626298</name>
</gene>
<dbReference type="EMBL" id="CP093348">
    <property type="protein sequence ID" value="WOH06869.1"/>
    <property type="molecule type" value="Genomic_DNA"/>
</dbReference>
<dbReference type="Pfam" id="PF00628">
    <property type="entry name" value="PHD"/>
    <property type="match status" value="1"/>
</dbReference>
<evidence type="ECO:0000256" key="2">
    <source>
        <dbReference type="ARBA" id="ARBA00022771"/>
    </source>
</evidence>
<dbReference type="SUPFAM" id="SSF57903">
    <property type="entry name" value="FYVE/PHD zinc finger"/>
    <property type="match status" value="1"/>
</dbReference>
<dbReference type="InterPro" id="IPR019787">
    <property type="entry name" value="Znf_PHD-finger"/>
</dbReference>
<dbReference type="Gene3D" id="3.30.40.100">
    <property type="match status" value="1"/>
</dbReference>
<evidence type="ECO:0000256" key="1">
    <source>
        <dbReference type="ARBA" id="ARBA00022723"/>
    </source>
</evidence>
<dbReference type="InterPro" id="IPR011011">
    <property type="entry name" value="Znf_FYVE_PHD"/>
</dbReference>
<dbReference type="GO" id="GO:0031445">
    <property type="term" value="P:regulation of heterochromatin formation"/>
    <property type="evidence" value="ECO:0007669"/>
    <property type="project" value="TreeGrafter"/>
</dbReference>
<evidence type="ECO:0000259" key="7">
    <source>
        <dbReference type="PROSITE" id="PS50016"/>
    </source>
</evidence>
<dbReference type="GO" id="GO:0045740">
    <property type="term" value="P:positive regulation of DNA replication"/>
    <property type="evidence" value="ECO:0007669"/>
    <property type="project" value="TreeGrafter"/>
</dbReference>
<dbReference type="GO" id="GO:0006355">
    <property type="term" value="P:regulation of DNA-templated transcription"/>
    <property type="evidence" value="ECO:0007669"/>
    <property type="project" value="TreeGrafter"/>
</dbReference>
<feature type="domain" description="PHD-type" evidence="7">
    <location>
        <begin position="199"/>
        <end position="249"/>
    </location>
</feature>
<dbReference type="Gene3D" id="3.30.40.10">
    <property type="entry name" value="Zinc/RING finger domain, C3HC4 (zinc finger)"/>
    <property type="match status" value="1"/>
</dbReference>
<dbReference type="AlphaFoldDB" id="A0AAF0XH42"/>
<evidence type="ECO:0008006" key="11">
    <source>
        <dbReference type="Google" id="ProtNLM"/>
    </source>
</evidence>
<dbReference type="PANTHER" id="PTHR46510">
    <property type="entry name" value="BROMODOMAIN ADJACENT TO ZINC FINGER DOMAIN PROTEIN 1A"/>
    <property type="match status" value="1"/>
</dbReference>
<reference evidence="9" key="2">
    <citation type="submission" date="2022-03" db="EMBL/GenBank/DDBJ databases">
        <title>Draft title - Genomic analysis of global carrot germplasm unveils the trajectory of domestication and the origin of high carotenoid orange carrot.</title>
        <authorList>
            <person name="Iorizzo M."/>
            <person name="Ellison S."/>
            <person name="Senalik D."/>
            <person name="Macko-Podgorni A."/>
            <person name="Grzebelus D."/>
            <person name="Bostan H."/>
            <person name="Rolling W."/>
            <person name="Curaba J."/>
            <person name="Simon P."/>
        </authorList>
    </citation>
    <scope>NUCLEOTIDE SEQUENCE</scope>
    <source>
        <tissue evidence="9">Leaf</tissue>
    </source>
</reference>
<dbReference type="GO" id="GO:0003677">
    <property type="term" value="F:DNA binding"/>
    <property type="evidence" value="ECO:0007669"/>
    <property type="project" value="TreeGrafter"/>
</dbReference>
<dbReference type="FunFam" id="3.30.40.100:FF:000005">
    <property type="entry name" value="uncharacterized protein LOC106759733 isoform X4"/>
    <property type="match status" value="1"/>
</dbReference>
<dbReference type="GO" id="GO:0006338">
    <property type="term" value="P:chromatin remodeling"/>
    <property type="evidence" value="ECO:0007669"/>
    <property type="project" value="InterPro"/>
</dbReference>
<proteinExistence type="predicted"/>
<protein>
    <recommendedName>
        <fullName evidence="11">CW-type domain-containing protein</fullName>
    </recommendedName>
</protein>
<dbReference type="PROSITE" id="PS51050">
    <property type="entry name" value="ZF_CW"/>
    <property type="match status" value="1"/>
</dbReference>
<organism evidence="9 10">
    <name type="scientific">Daucus carota subsp. sativus</name>
    <name type="common">Carrot</name>
    <dbReference type="NCBI Taxonomy" id="79200"/>
    <lineage>
        <taxon>Eukaryota</taxon>
        <taxon>Viridiplantae</taxon>
        <taxon>Streptophyta</taxon>
        <taxon>Embryophyta</taxon>
        <taxon>Tracheophyta</taxon>
        <taxon>Spermatophyta</taxon>
        <taxon>Magnoliopsida</taxon>
        <taxon>eudicotyledons</taxon>
        <taxon>Gunneridae</taxon>
        <taxon>Pentapetalae</taxon>
        <taxon>asterids</taxon>
        <taxon>campanulids</taxon>
        <taxon>Apiales</taxon>
        <taxon>Apiaceae</taxon>
        <taxon>Apioideae</taxon>
        <taxon>Scandiceae</taxon>
        <taxon>Daucinae</taxon>
        <taxon>Daucus</taxon>
        <taxon>Daucus sect. Daucus</taxon>
    </lineage>
</organism>
<dbReference type="GO" id="GO:0008623">
    <property type="term" value="C:CHRAC"/>
    <property type="evidence" value="ECO:0007669"/>
    <property type="project" value="TreeGrafter"/>
</dbReference>
<evidence type="ECO:0000259" key="8">
    <source>
        <dbReference type="PROSITE" id="PS51050"/>
    </source>
</evidence>
<dbReference type="PROSITE" id="PS50016">
    <property type="entry name" value="ZF_PHD_2"/>
    <property type="match status" value="1"/>
</dbReference>
<dbReference type="InterPro" id="IPR047171">
    <property type="entry name" value="BAZ1A"/>
</dbReference>
<evidence type="ECO:0000313" key="9">
    <source>
        <dbReference type="EMBL" id="WOH06869.1"/>
    </source>
</evidence>
<dbReference type="GO" id="GO:0000228">
    <property type="term" value="C:nuclear chromosome"/>
    <property type="evidence" value="ECO:0007669"/>
    <property type="project" value="TreeGrafter"/>
</dbReference>
<keyword evidence="4" id="KW-0539">Nucleus</keyword>
<dbReference type="Proteomes" id="UP000077755">
    <property type="component" value="Chromosome 6"/>
</dbReference>
<keyword evidence="2 5" id="KW-0863">Zinc-finger</keyword>
<accession>A0AAF0XH42</accession>
<dbReference type="GO" id="GO:0008270">
    <property type="term" value="F:zinc ion binding"/>
    <property type="evidence" value="ECO:0007669"/>
    <property type="project" value="UniProtKB-KW"/>
</dbReference>
<keyword evidence="3" id="KW-0862">Zinc</keyword>
<evidence type="ECO:0000256" key="5">
    <source>
        <dbReference type="PROSITE-ProRule" id="PRU00146"/>
    </source>
</evidence>
<dbReference type="InterPro" id="IPR000949">
    <property type="entry name" value="ELM2_dom"/>
</dbReference>
<dbReference type="Pfam" id="PF01448">
    <property type="entry name" value="ELM2"/>
    <property type="match status" value="1"/>
</dbReference>
<evidence type="ECO:0000313" key="10">
    <source>
        <dbReference type="Proteomes" id="UP000077755"/>
    </source>
</evidence>